<sequence>MKFYVGCGSTEAPPQILKLINRLAGVMSDRGFFLRASFQQGPDKEFRQGSRGKFFTYLSEEDFKGDSICGIPPDLSPGGASSTLARKLNPMFVMLPEAEKRWEIVANEVVLGSSGGDLAKLLITWTPDGATKPDEFTERTGHVARYLTLADRFGVPVMNLARREHRDKALSWLGLKNH</sequence>
<reference evidence="1 2" key="1">
    <citation type="submission" date="2018-06" db="EMBL/GenBank/DDBJ databases">
        <authorList>
            <consortium name="Pathogen Informatics"/>
            <person name="Doyle S."/>
        </authorList>
    </citation>
    <scope>NUCLEOTIDE SEQUENCE [LARGE SCALE GENOMIC DNA]</scope>
    <source>
        <strain evidence="1 2">NCTC10899</strain>
    </source>
</reference>
<name>A0A379PLY4_ECTME</name>
<dbReference type="EMBL" id="UGUU01000002">
    <property type="protein sequence ID" value="SUE95777.1"/>
    <property type="molecule type" value="Genomic_DNA"/>
</dbReference>
<dbReference type="AlphaFoldDB" id="A0A379PLY4"/>
<evidence type="ECO:0000313" key="1">
    <source>
        <dbReference type="EMBL" id="SUE95777.1"/>
    </source>
</evidence>
<protein>
    <submittedName>
        <fullName evidence="1">Uncharacterized protein</fullName>
    </submittedName>
</protein>
<proteinExistence type="predicted"/>
<evidence type="ECO:0000313" key="2">
    <source>
        <dbReference type="Proteomes" id="UP000254260"/>
    </source>
</evidence>
<gene>
    <name evidence="1" type="ORF">NCTC10899_05018</name>
</gene>
<dbReference type="RefSeq" id="WP_115292636.1">
    <property type="nucleotide sequence ID" value="NZ_UGUU01000002.1"/>
</dbReference>
<dbReference type="Proteomes" id="UP000254260">
    <property type="component" value="Unassembled WGS sequence"/>
</dbReference>
<organism evidence="1 2">
    <name type="scientific">Ectopseudomonas mendocina</name>
    <name type="common">Pseudomonas mendocina</name>
    <dbReference type="NCBI Taxonomy" id="300"/>
    <lineage>
        <taxon>Bacteria</taxon>
        <taxon>Pseudomonadati</taxon>
        <taxon>Pseudomonadota</taxon>
        <taxon>Gammaproteobacteria</taxon>
        <taxon>Pseudomonadales</taxon>
        <taxon>Pseudomonadaceae</taxon>
        <taxon>Ectopseudomonas</taxon>
    </lineage>
</organism>
<dbReference type="OrthoDB" id="3035174at2"/>
<accession>A0A379PLY4</accession>